<proteinExistence type="predicted"/>
<feature type="transmembrane region" description="Helical" evidence="1">
    <location>
        <begin position="75"/>
        <end position="96"/>
    </location>
</feature>
<keyword evidence="1" id="KW-0812">Transmembrane</keyword>
<comment type="caution">
    <text evidence="2">The sequence shown here is derived from an EMBL/GenBank/DDBJ whole genome shotgun (WGS) entry which is preliminary data.</text>
</comment>
<keyword evidence="1" id="KW-0472">Membrane</keyword>
<dbReference type="GO" id="GO:0005886">
    <property type="term" value="C:plasma membrane"/>
    <property type="evidence" value="ECO:0007669"/>
    <property type="project" value="UniProtKB-SubCell"/>
</dbReference>
<sequence>MYMVLRELKSNLKSLFFWGLGILFIVGDGIVEYEGFQKSGNAISSIIGAMPESLQIILNMDGLDITDILDYYTVFFAYLVILCAVHSVMLGSSIIAKEERDKTAEFLLAKPISREKIILLKLVAGIIQLSMINAIAWISTFIGISFYEEGKGMEIALLMMGLYLVQSIFLLIGTAIAAVCRSPKITMSLSAGVLLILYIASIMRSLYSGLDFLHYLTPFAYIDAHQLINGEGFDGLLIGIAIIVMAALFTITLRGYSRRDMTL</sequence>
<gene>
    <name evidence="2" type="ORF">CYL18_12540</name>
</gene>
<dbReference type="Pfam" id="PF12679">
    <property type="entry name" value="ABC2_membrane_2"/>
    <property type="match status" value="1"/>
</dbReference>
<feature type="transmembrane region" description="Helical" evidence="1">
    <location>
        <begin position="187"/>
        <end position="207"/>
    </location>
</feature>
<dbReference type="PANTHER" id="PTHR43471">
    <property type="entry name" value="ABC TRANSPORTER PERMEASE"/>
    <property type="match status" value="1"/>
</dbReference>
<feature type="transmembrane region" description="Helical" evidence="1">
    <location>
        <begin position="156"/>
        <end position="180"/>
    </location>
</feature>
<dbReference type="RefSeq" id="WP_104849862.1">
    <property type="nucleotide sequence ID" value="NZ_PKOZ01000007.1"/>
</dbReference>
<evidence type="ECO:0000256" key="1">
    <source>
        <dbReference type="SAM" id="Phobius"/>
    </source>
</evidence>
<accession>A0A2S7MYG3</accession>
<evidence type="ECO:0000313" key="3">
    <source>
        <dbReference type="Proteomes" id="UP000239663"/>
    </source>
</evidence>
<keyword evidence="3" id="KW-1185">Reference proteome</keyword>
<feature type="transmembrane region" description="Helical" evidence="1">
    <location>
        <begin position="12"/>
        <end position="31"/>
    </location>
</feature>
<protein>
    <submittedName>
        <fullName evidence="2">ABC transporter</fullName>
    </submittedName>
</protein>
<dbReference type="Proteomes" id="UP000239663">
    <property type="component" value="Unassembled WGS sequence"/>
</dbReference>
<keyword evidence="1" id="KW-1133">Transmembrane helix</keyword>
<name>A0A2S7MYG3_9BACI</name>
<feature type="transmembrane region" description="Helical" evidence="1">
    <location>
        <begin position="117"/>
        <end position="144"/>
    </location>
</feature>
<dbReference type="EMBL" id="PKOZ01000007">
    <property type="protein sequence ID" value="PQD94787.1"/>
    <property type="molecule type" value="Genomic_DNA"/>
</dbReference>
<dbReference type="GO" id="GO:0140359">
    <property type="term" value="F:ABC-type transporter activity"/>
    <property type="evidence" value="ECO:0007669"/>
    <property type="project" value="InterPro"/>
</dbReference>
<reference evidence="2 3" key="1">
    <citation type="submission" date="2017-12" db="EMBL/GenBank/DDBJ databases">
        <title>Taxonomic description and draft genome of Pradoshia cofamensis Gen. nov., sp. nov., a thermotolerant bacillale isolated from anterior gut of earthworm Eisenia fetida.</title>
        <authorList>
            <person name="Saha T."/>
            <person name="Chakraborty R."/>
        </authorList>
    </citation>
    <scope>NUCLEOTIDE SEQUENCE [LARGE SCALE GENOMIC DNA]</scope>
    <source>
        <strain evidence="2 3">EAG3</strain>
    </source>
</reference>
<dbReference type="OrthoDB" id="9800309at2"/>
<dbReference type="AlphaFoldDB" id="A0A2S7MYG3"/>
<dbReference type="PANTHER" id="PTHR43471:SF12">
    <property type="entry name" value="HYPOTHETICAL MEMBRANE PROTEIN, CONSERVED"/>
    <property type="match status" value="1"/>
</dbReference>
<organism evidence="2 3">
    <name type="scientific">Pradoshia eiseniae</name>
    <dbReference type="NCBI Taxonomy" id="2064768"/>
    <lineage>
        <taxon>Bacteria</taxon>
        <taxon>Bacillati</taxon>
        <taxon>Bacillota</taxon>
        <taxon>Bacilli</taxon>
        <taxon>Bacillales</taxon>
        <taxon>Bacillaceae</taxon>
        <taxon>Pradoshia</taxon>
    </lineage>
</organism>
<feature type="transmembrane region" description="Helical" evidence="1">
    <location>
        <begin position="236"/>
        <end position="256"/>
    </location>
</feature>
<evidence type="ECO:0000313" key="2">
    <source>
        <dbReference type="EMBL" id="PQD94787.1"/>
    </source>
</evidence>